<keyword evidence="9" id="KW-1185">Reference proteome</keyword>
<dbReference type="Gene3D" id="1.10.10.10">
    <property type="entry name" value="Winged helix-like DNA-binding domain superfamily/Winged helix DNA-binding domain"/>
    <property type="match status" value="1"/>
</dbReference>
<keyword evidence="3" id="KW-0731">Sigma factor</keyword>
<keyword evidence="5" id="KW-0804">Transcription</keyword>
<dbReference type="CDD" id="cd06171">
    <property type="entry name" value="Sigma70_r4"/>
    <property type="match status" value="1"/>
</dbReference>
<keyword evidence="4" id="KW-0238">DNA-binding</keyword>
<dbReference type="InterPro" id="IPR013249">
    <property type="entry name" value="RNA_pol_sigma70_r4_t2"/>
</dbReference>
<dbReference type="Pfam" id="PF04542">
    <property type="entry name" value="Sigma70_r2"/>
    <property type="match status" value="1"/>
</dbReference>
<evidence type="ECO:0000313" key="9">
    <source>
        <dbReference type="Proteomes" id="UP000017746"/>
    </source>
</evidence>
<accession>U5VVM7</accession>
<dbReference type="InterPro" id="IPR013324">
    <property type="entry name" value="RNA_pol_sigma_r3/r4-like"/>
</dbReference>
<feature type="domain" description="RNA polymerase sigma factor 70 region 4 type 2" evidence="7">
    <location>
        <begin position="112"/>
        <end position="165"/>
    </location>
</feature>
<dbReference type="KEGG" id="afs:AFR_12880"/>
<evidence type="ECO:0000256" key="4">
    <source>
        <dbReference type="ARBA" id="ARBA00023125"/>
    </source>
</evidence>
<evidence type="ECO:0000259" key="6">
    <source>
        <dbReference type="Pfam" id="PF04542"/>
    </source>
</evidence>
<dbReference type="InterPro" id="IPR013325">
    <property type="entry name" value="RNA_pol_sigma_r2"/>
</dbReference>
<evidence type="ECO:0000256" key="1">
    <source>
        <dbReference type="ARBA" id="ARBA00010641"/>
    </source>
</evidence>
<comment type="similarity">
    <text evidence="1">Belongs to the sigma-70 factor family. ECF subfamily.</text>
</comment>
<dbReference type="STRING" id="1246995.AFR_12880"/>
<reference evidence="8 9" key="1">
    <citation type="journal article" date="2014" name="J. Biotechnol.">
        <title>Complete genome sequence of the actinobacterium Actinoplanes friuliensis HAG 010964, producer of the lipopeptide antibiotic friulimycin.</title>
        <authorList>
            <person name="Ruckert C."/>
            <person name="Szczepanowski R."/>
            <person name="Albersmeier A."/>
            <person name="Goesmann A."/>
            <person name="Fischer N."/>
            <person name="Steinkamper A."/>
            <person name="Puhler A."/>
            <person name="Biener R."/>
            <person name="Schwartz D."/>
            <person name="Kalinowski J."/>
        </authorList>
    </citation>
    <scope>NUCLEOTIDE SEQUENCE [LARGE SCALE GENOMIC DNA]</scope>
    <source>
        <strain evidence="8 9">DSM 7358</strain>
    </source>
</reference>
<dbReference type="PANTHER" id="PTHR43133:SF8">
    <property type="entry name" value="RNA POLYMERASE SIGMA FACTOR HI_1459-RELATED"/>
    <property type="match status" value="1"/>
</dbReference>
<dbReference type="InterPro" id="IPR039425">
    <property type="entry name" value="RNA_pol_sigma-70-like"/>
</dbReference>
<dbReference type="NCBIfam" id="TIGR02937">
    <property type="entry name" value="sigma70-ECF"/>
    <property type="match status" value="1"/>
</dbReference>
<dbReference type="PATRIC" id="fig|1246995.3.peg.2616"/>
<evidence type="ECO:0000256" key="5">
    <source>
        <dbReference type="ARBA" id="ARBA00023163"/>
    </source>
</evidence>
<keyword evidence="2" id="KW-0805">Transcription regulation</keyword>
<organism evidence="8 9">
    <name type="scientific">Actinoplanes friuliensis DSM 7358</name>
    <dbReference type="NCBI Taxonomy" id="1246995"/>
    <lineage>
        <taxon>Bacteria</taxon>
        <taxon>Bacillati</taxon>
        <taxon>Actinomycetota</taxon>
        <taxon>Actinomycetes</taxon>
        <taxon>Micromonosporales</taxon>
        <taxon>Micromonosporaceae</taxon>
        <taxon>Actinoplanes</taxon>
    </lineage>
</organism>
<dbReference type="Proteomes" id="UP000017746">
    <property type="component" value="Chromosome"/>
</dbReference>
<dbReference type="AlphaFoldDB" id="U5VVM7"/>
<dbReference type="Pfam" id="PF08281">
    <property type="entry name" value="Sigma70_r4_2"/>
    <property type="match status" value="1"/>
</dbReference>
<feature type="domain" description="RNA polymerase sigma-70 region 2" evidence="6">
    <location>
        <begin position="17"/>
        <end position="82"/>
    </location>
</feature>
<name>U5VVM7_9ACTN</name>
<dbReference type="InterPro" id="IPR036388">
    <property type="entry name" value="WH-like_DNA-bd_sf"/>
</dbReference>
<dbReference type="EMBL" id="CP006272">
    <property type="protein sequence ID" value="AGZ40862.1"/>
    <property type="molecule type" value="Genomic_DNA"/>
</dbReference>
<dbReference type="SUPFAM" id="SSF88946">
    <property type="entry name" value="Sigma2 domain of RNA polymerase sigma factors"/>
    <property type="match status" value="1"/>
</dbReference>
<dbReference type="Gene3D" id="1.10.1740.10">
    <property type="match status" value="1"/>
</dbReference>
<dbReference type="PANTHER" id="PTHR43133">
    <property type="entry name" value="RNA POLYMERASE ECF-TYPE SIGMA FACTO"/>
    <property type="match status" value="1"/>
</dbReference>
<dbReference type="SUPFAM" id="SSF88659">
    <property type="entry name" value="Sigma3 and sigma4 domains of RNA polymerase sigma factors"/>
    <property type="match status" value="1"/>
</dbReference>
<evidence type="ECO:0000256" key="3">
    <source>
        <dbReference type="ARBA" id="ARBA00023082"/>
    </source>
</evidence>
<dbReference type="GO" id="GO:0016987">
    <property type="term" value="F:sigma factor activity"/>
    <property type="evidence" value="ECO:0007669"/>
    <property type="project" value="UniProtKB-KW"/>
</dbReference>
<evidence type="ECO:0000259" key="7">
    <source>
        <dbReference type="Pfam" id="PF08281"/>
    </source>
</evidence>
<dbReference type="eggNOG" id="COG1595">
    <property type="taxonomic scope" value="Bacteria"/>
</dbReference>
<evidence type="ECO:0000313" key="8">
    <source>
        <dbReference type="EMBL" id="AGZ40862.1"/>
    </source>
</evidence>
<dbReference type="InterPro" id="IPR014284">
    <property type="entry name" value="RNA_pol_sigma-70_dom"/>
</dbReference>
<dbReference type="InterPro" id="IPR007627">
    <property type="entry name" value="RNA_pol_sigma70_r2"/>
</dbReference>
<sequence length="302" mass="33382">MVTSALTGEVSAFVVLTERHRAGMRATAIAVLGYTDEAEDAVQDAVLTALQRLSDLREPAAAGAWLRQIVRNNCLMRLRQRQPVPVAEPESLLPPADDPRPDEVIERSHARDWVRHAVGLLSPALREVTLLRYFTEFRSYRQIAQLCGIPEETVGSRLRDGRRALTRTLQESSGDAHPEADLEADGHRRLARQHLAAMQGDEYERVIEDWYQPDLSVVALGGLAGDRSALRLMMDYTFSAGVGIRLRDATASGNVLVWETDFLNPASDPDHCPAGSAWLFRMSRGRVARLAVAYDTGVRSGS</sequence>
<dbReference type="GO" id="GO:0003677">
    <property type="term" value="F:DNA binding"/>
    <property type="evidence" value="ECO:0007669"/>
    <property type="project" value="UniProtKB-KW"/>
</dbReference>
<dbReference type="GO" id="GO:0006352">
    <property type="term" value="P:DNA-templated transcription initiation"/>
    <property type="evidence" value="ECO:0007669"/>
    <property type="project" value="InterPro"/>
</dbReference>
<protein>
    <submittedName>
        <fullName evidence="8">ECF subfamily RNA polymerase sigma-24 subunit</fullName>
    </submittedName>
</protein>
<gene>
    <name evidence="8" type="ORF">AFR_12880</name>
</gene>
<evidence type="ECO:0000256" key="2">
    <source>
        <dbReference type="ARBA" id="ARBA00023015"/>
    </source>
</evidence>
<proteinExistence type="inferred from homology"/>
<dbReference type="HOGENOM" id="CLU_852373_0_0_11"/>